<dbReference type="RefSeq" id="WP_166584850.1">
    <property type="nucleotide sequence ID" value="NZ_WWEO01000039.1"/>
</dbReference>
<reference evidence="2" key="1">
    <citation type="submission" date="2020-01" db="EMBL/GenBank/DDBJ databases">
        <authorList>
            <person name="Seo Y.L."/>
        </authorList>
    </citation>
    <scope>NUCLEOTIDE SEQUENCE</scope>
    <source>
        <strain evidence="2">R11</strain>
    </source>
</reference>
<feature type="transmembrane region" description="Helical" evidence="1">
    <location>
        <begin position="224"/>
        <end position="242"/>
    </location>
</feature>
<organism evidence="2 3">
    <name type="scientific">Mucilaginibacter agri</name>
    <dbReference type="NCBI Taxonomy" id="2695265"/>
    <lineage>
        <taxon>Bacteria</taxon>
        <taxon>Pseudomonadati</taxon>
        <taxon>Bacteroidota</taxon>
        <taxon>Sphingobacteriia</taxon>
        <taxon>Sphingobacteriales</taxon>
        <taxon>Sphingobacteriaceae</taxon>
        <taxon>Mucilaginibacter</taxon>
    </lineage>
</organism>
<feature type="transmembrane region" description="Helical" evidence="1">
    <location>
        <begin position="131"/>
        <end position="149"/>
    </location>
</feature>
<gene>
    <name evidence="2" type="ORF">GSY63_05650</name>
</gene>
<protein>
    <submittedName>
        <fullName evidence="2">DUF393 domain-containing protein</fullName>
    </submittedName>
</protein>
<comment type="caution">
    <text evidence="2">The sequence shown here is derived from an EMBL/GenBank/DDBJ whole genome shotgun (WGS) entry which is preliminary data.</text>
</comment>
<reference evidence="2" key="2">
    <citation type="submission" date="2020-10" db="EMBL/GenBank/DDBJ databases">
        <title>Mucilaginibacter sp. nov., isolated from soil.</title>
        <authorList>
            <person name="Jeon C.O."/>
        </authorList>
    </citation>
    <scope>NUCLEOTIDE SEQUENCE</scope>
    <source>
        <strain evidence="2">R11</strain>
    </source>
</reference>
<feature type="transmembrane region" description="Helical" evidence="1">
    <location>
        <begin position="249"/>
        <end position="270"/>
    </location>
</feature>
<dbReference type="Proteomes" id="UP000638732">
    <property type="component" value="Unassembled WGS sequence"/>
</dbReference>
<feature type="transmembrane region" description="Helical" evidence="1">
    <location>
        <begin position="169"/>
        <end position="187"/>
    </location>
</feature>
<keyword evidence="1" id="KW-0812">Transmembrane</keyword>
<feature type="transmembrane region" description="Helical" evidence="1">
    <location>
        <begin position="194"/>
        <end position="218"/>
    </location>
</feature>
<dbReference type="EMBL" id="WWEO01000039">
    <property type="protein sequence ID" value="NCD68834.1"/>
    <property type="molecule type" value="Genomic_DNA"/>
</dbReference>
<accession>A0A965ZF40</accession>
<evidence type="ECO:0000313" key="3">
    <source>
        <dbReference type="Proteomes" id="UP000638732"/>
    </source>
</evidence>
<keyword evidence="1" id="KW-0472">Membrane</keyword>
<keyword evidence="3" id="KW-1185">Reference proteome</keyword>
<evidence type="ECO:0000313" key="2">
    <source>
        <dbReference type="EMBL" id="NCD68834.1"/>
    </source>
</evidence>
<sequence length="271" mass="30665">MATLKNYLILFDAECPMCNLYTKAFVQSGLLDAEGRAAYQEVNPEICPMVDRQRAVNEIALINQQTGEVSYGISSLFTVIGAAMPVFKPLFAFGPFVWLMSKVYAFISYNRRVIIPATGDEKFQYQPTFKLHYRIAYLLFTWVVTAFILTRYARLLGNVVPVGGNYREYLICGGQIFFQAIVIGFVAKGKLWSYLGNMMTISFAGALLLLPMCLIGAWLGAHPILYTLYFMVIAGLMFLEHIRRSKLLHLGWALTISWVFYRSLVLVAILL</sequence>
<proteinExistence type="predicted"/>
<dbReference type="AlphaFoldDB" id="A0A965ZF40"/>
<keyword evidence="1" id="KW-1133">Transmembrane helix</keyword>
<name>A0A965ZF40_9SPHI</name>
<evidence type="ECO:0000256" key="1">
    <source>
        <dbReference type="SAM" id="Phobius"/>
    </source>
</evidence>